<evidence type="ECO:0000313" key="7">
    <source>
        <dbReference type="EMBL" id="EYE98330.1"/>
    </source>
</evidence>
<dbReference type="HOGENOM" id="CLU_325186_0_0_1"/>
<sequence>MPSDAAHDPFEREDAPFLQSSEGDNSPISPLDEPKHHNSEERDPASQKLRLRLLLTLFAVVLAVEMGLNMADSPMVRIYESITCRHYYAQHDSSQIGADGQVEEELCKVKDVQTELAAVKGYMEFFDGLLSVFLAIPYGLLADRYGRRWAICLSVPGFVLNSAIITLVMWFSDIFPLRAVWLSSLAWLCGGGPVVAFAIIWTMMSDVTTEDERASIFFKFAIVTMGGELISNALGSWLMAMNPWIPMLLGFTLAFVGMLFVLTLPETMPVSPSKANQPEMTAVEMGHLNGSRREPYKDDSEDEHAFTEKTRTTSSSRSLFFTLYTRCRNYFAPYAFIFRNKQILLLLAAFLVYRLSRGSSWFLVQYISTRYSWSLAEANFLMSLRPCLTIPLFLFILPGISKYALRNFRTSQKNLYLARASVFTLSVGTLGVGISPNVTSFILSMTVQASGAGFLFLTRALLTVLVRREETARLFTIMELLQSVGNVIASLSITKVFQIGLELGGPWIGLAWMMTSTAFALVGVSIWMFRLPPVTKAREEETEREPYSFLTPASLLSATTRFHIARKPLSRVKLTPDVTHMEKFSQFRDRGSGIAPFLPIPAQPSGYQLPLRVFLFFFRLPLFIFVCFTYFAILQWFPIGSLGKKASLWCILGVPSIWWIDLQIDGVRKGSLSRQQQARLPGPGSIIASSFTSPIDAIYLAAIFDPIFTASFPNTRQVEHISLLQAILRAFAQPRVSPPPGTRMVDVSTLLEKYPNRPIVTFPECTTTNSRGILPLSHSLLGAPPQTKIFPVSLRYTPVDVVTPLPGTYLSFLWTLLSRPTHCIRVRVAESVVSGAGAGMSQVSKSMKQERVGSPEAAITPAEKGLLDNVGEALARLGRVKRVGLGVKEKQDFVRMWTKTRRTW</sequence>
<keyword evidence="4 6" id="KW-0472">Membrane</keyword>
<feature type="compositionally biased region" description="Polar residues" evidence="5">
    <location>
        <begin position="18"/>
        <end position="28"/>
    </location>
</feature>
<keyword evidence="3 6" id="KW-1133">Transmembrane helix</keyword>
<feature type="transmembrane region" description="Helical" evidence="6">
    <location>
        <begin position="416"/>
        <end position="435"/>
    </location>
</feature>
<evidence type="ECO:0000256" key="4">
    <source>
        <dbReference type="ARBA" id="ARBA00023136"/>
    </source>
</evidence>
<dbReference type="PANTHER" id="PTHR23507:SF31">
    <property type="entry name" value="TRANSPORTER, PUTATIVE (AFU_ORTHOLOGUE AFUA_2G14230)-RELATED"/>
    <property type="match status" value="1"/>
</dbReference>
<feature type="region of interest" description="Disordered" evidence="5">
    <location>
        <begin position="1"/>
        <end position="43"/>
    </location>
</feature>
<dbReference type="GO" id="GO:0016020">
    <property type="term" value="C:membrane"/>
    <property type="evidence" value="ECO:0007669"/>
    <property type="project" value="UniProtKB-SubCell"/>
</dbReference>
<protein>
    <submittedName>
        <fullName evidence="7">MFS general substrate transporter</fullName>
    </submittedName>
</protein>
<accession>A0A017SPY2</accession>
<reference evidence="8" key="1">
    <citation type="journal article" date="2014" name="Nat. Commun.">
        <title>Genomic adaptations of the halophilic Dead Sea filamentous fungus Eurotium rubrum.</title>
        <authorList>
            <person name="Kis-Papo T."/>
            <person name="Weig A.R."/>
            <person name="Riley R."/>
            <person name="Persoh D."/>
            <person name="Salamov A."/>
            <person name="Sun H."/>
            <person name="Lipzen A."/>
            <person name="Wasser S.P."/>
            <person name="Rambold G."/>
            <person name="Grigoriev I.V."/>
            <person name="Nevo E."/>
        </authorList>
    </citation>
    <scope>NUCLEOTIDE SEQUENCE [LARGE SCALE GENOMIC DNA]</scope>
    <source>
        <strain evidence="8">CBS 135680</strain>
    </source>
</reference>
<dbReference type="OrthoDB" id="194139at2759"/>
<feature type="transmembrane region" description="Helical" evidence="6">
    <location>
        <begin position="125"/>
        <end position="142"/>
    </location>
</feature>
<dbReference type="Proteomes" id="UP000019804">
    <property type="component" value="Unassembled WGS sequence"/>
</dbReference>
<dbReference type="PANTHER" id="PTHR23507">
    <property type="entry name" value="ZGC:174356"/>
    <property type="match status" value="1"/>
</dbReference>
<feature type="transmembrane region" description="Helical" evidence="6">
    <location>
        <begin position="51"/>
        <end position="71"/>
    </location>
</feature>
<evidence type="ECO:0000313" key="8">
    <source>
        <dbReference type="Proteomes" id="UP000019804"/>
    </source>
</evidence>
<dbReference type="GeneID" id="63693760"/>
<dbReference type="CDD" id="cd06174">
    <property type="entry name" value="MFS"/>
    <property type="match status" value="1"/>
</dbReference>
<evidence type="ECO:0000256" key="1">
    <source>
        <dbReference type="ARBA" id="ARBA00004141"/>
    </source>
</evidence>
<gene>
    <name evidence="7" type="ORF">EURHEDRAFT_374423</name>
</gene>
<feature type="transmembrane region" description="Helical" evidence="6">
    <location>
        <begin position="383"/>
        <end position="404"/>
    </location>
</feature>
<evidence type="ECO:0000256" key="3">
    <source>
        <dbReference type="ARBA" id="ARBA00022989"/>
    </source>
</evidence>
<evidence type="ECO:0000256" key="6">
    <source>
        <dbReference type="SAM" id="Phobius"/>
    </source>
</evidence>
<feature type="transmembrane region" description="Helical" evidence="6">
    <location>
        <begin position="184"/>
        <end position="204"/>
    </location>
</feature>
<feature type="transmembrane region" description="Helical" evidence="6">
    <location>
        <begin position="216"/>
        <end position="238"/>
    </location>
</feature>
<keyword evidence="8" id="KW-1185">Reference proteome</keyword>
<dbReference type="InterPro" id="IPR011701">
    <property type="entry name" value="MFS"/>
</dbReference>
<feature type="transmembrane region" description="Helical" evidence="6">
    <location>
        <begin position="506"/>
        <end position="529"/>
    </location>
</feature>
<feature type="compositionally biased region" description="Basic and acidic residues" evidence="5">
    <location>
        <begin position="1"/>
        <end position="15"/>
    </location>
</feature>
<feature type="compositionally biased region" description="Basic and acidic residues" evidence="5">
    <location>
        <begin position="32"/>
        <end position="43"/>
    </location>
</feature>
<dbReference type="EMBL" id="KK088413">
    <property type="protein sequence ID" value="EYE98330.1"/>
    <property type="molecule type" value="Genomic_DNA"/>
</dbReference>
<evidence type="ECO:0000256" key="5">
    <source>
        <dbReference type="SAM" id="MobiDB-lite"/>
    </source>
</evidence>
<proteinExistence type="predicted"/>
<organism evidence="7 8">
    <name type="scientific">Aspergillus ruber (strain CBS 135680)</name>
    <dbReference type="NCBI Taxonomy" id="1388766"/>
    <lineage>
        <taxon>Eukaryota</taxon>
        <taxon>Fungi</taxon>
        <taxon>Dikarya</taxon>
        <taxon>Ascomycota</taxon>
        <taxon>Pezizomycotina</taxon>
        <taxon>Eurotiomycetes</taxon>
        <taxon>Eurotiomycetidae</taxon>
        <taxon>Eurotiales</taxon>
        <taxon>Aspergillaceae</taxon>
        <taxon>Aspergillus</taxon>
        <taxon>Aspergillus subgen. Aspergillus</taxon>
    </lineage>
</organism>
<dbReference type="RefSeq" id="XP_040642018.1">
    <property type="nucleotide sequence ID" value="XM_040778636.1"/>
</dbReference>
<feature type="transmembrane region" description="Helical" evidence="6">
    <location>
        <begin position="613"/>
        <end position="634"/>
    </location>
</feature>
<feature type="transmembrane region" description="Helical" evidence="6">
    <location>
        <begin position="244"/>
        <end position="264"/>
    </location>
</feature>
<keyword evidence="2 6" id="KW-0812">Transmembrane</keyword>
<dbReference type="SUPFAM" id="SSF103473">
    <property type="entry name" value="MFS general substrate transporter"/>
    <property type="match status" value="1"/>
</dbReference>
<dbReference type="InterPro" id="IPR036259">
    <property type="entry name" value="MFS_trans_sf"/>
</dbReference>
<feature type="transmembrane region" description="Helical" evidence="6">
    <location>
        <begin position="441"/>
        <end position="462"/>
    </location>
</feature>
<dbReference type="GO" id="GO:0022857">
    <property type="term" value="F:transmembrane transporter activity"/>
    <property type="evidence" value="ECO:0007669"/>
    <property type="project" value="InterPro"/>
</dbReference>
<feature type="transmembrane region" description="Helical" evidence="6">
    <location>
        <begin position="474"/>
        <end position="494"/>
    </location>
</feature>
<name>A0A017SPY2_ASPRC</name>
<comment type="subcellular location">
    <subcellularLocation>
        <location evidence="1">Membrane</location>
        <topology evidence="1">Multi-pass membrane protein</topology>
    </subcellularLocation>
</comment>
<feature type="transmembrane region" description="Helical" evidence="6">
    <location>
        <begin position="149"/>
        <end position="172"/>
    </location>
</feature>
<dbReference type="AlphaFoldDB" id="A0A017SPY2"/>
<dbReference type="STRING" id="1388766.A0A017SPY2"/>
<dbReference type="Gene3D" id="1.20.1250.20">
    <property type="entry name" value="MFS general substrate transporter like domains"/>
    <property type="match status" value="2"/>
</dbReference>
<dbReference type="Pfam" id="PF07690">
    <property type="entry name" value="MFS_1"/>
    <property type="match status" value="1"/>
</dbReference>
<evidence type="ECO:0000256" key="2">
    <source>
        <dbReference type="ARBA" id="ARBA00022692"/>
    </source>
</evidence>